<dbReference type="Gene3D" id="3.40.50.720">
    <property type="entry name" value="NAD(P)-binding Rossmann-like Domain"/>
    <property type="match status" value="2"/>
</dbReference>
<feature type="domain" description="Polysaccharide biosynthesis protein CapD-like" evidence="3">
    <location>
        <begin position="291"/>
        <end position="582"/>
    </location>
</feature>
<dbReference type="CDD" id="cd05237">
    <property type="entry name" value="UDP_invert_4-6DH_SDR_e"/>
    <property type="match status" value="1"/>
</dbReference>
<sequence>MNKPLFAIPILALPRSAKRVVALLVDLGLCVLTVWLAYYLRLGEPVPLSGNALIAVIASIAIALPIFIVSGLYRAIFRYSGWPALLAVARAVTIYGLLYASIFTAIGITDVPRTLGIIQPILLLLFVGASRALARLWLGDQYKSILKQASRPKALIYGAGGAGRQLATAMANIQEMQVIGFMDDDDRLHGHVLNGLPIYNPVDLSSLISSLNIVTVLLAIPSIGRKRRNEILSQIRDAHVSVRTLPSLTELAQGKISISDLRELGIDDILGREPVAPNHILLTKNIINKVVLVTGAGGSIGSELCRQILAIGPAKLLLIEHSEFALYAIHQELEKKLDDQQKVLVPLMASVQDQERMREIMSTWHPNTVYHAAAYKHVPLVEHNPSEGIKNNVLGTLRTALAAAENGATDFVLISTDKAVRPTNIMGASKRLAEMVLQALAEDHPETKFSMVRFGNVLGSSGSVVPKFRQQIRDGGPVTLTHVDVTRYFMTIPEAAQLVIQAGAMAKGGDVFVLDMGQSVKIIDLARRMIELSGLSVKDEQNEDGDIEIQITGLRPGEKLYEELLIGNNPQTTSHPRIMKANEDFLPWPELDSKLQALTISLNLNDVNIIRRMMEQLVSGYIPNEEIVDWVYMEQEAEATALGLPK</sequence>
<protein>
    <submittedName>
        <fullName evidence="4">Polysaccharide biosynthesis protein</fullName>
    </submittedName>
</protein>
<feature type="transmembrane region" description="Helical" evidence="2">
    <location>
        <begin position="20"/>
        <end position="40"/>
    </location>
</feature>
<keyword evidence="2" id="KW-0472">Membrane</keyword>
<comment type="caution">
    <text evidence="4">The sequence shown here is derived from an EMBL/GenBank/DDBJ whole genome shotgun (WGS) entry which is preliminary data.</text>
</comment>
<evidence type="ECO:0000313" key="5">
    <source>
        <dbReference type="Proteomes" id="UP000657372"/>
    </source>
</evidence>
<proteinExistence type="inferred from homology"/>
<feature type="transmembrane region" description="Helical" evidence="2">
    <location>
        <begin position="85"/>
        <end position="108"/>
    </location>
</feature>
<gene>
    <name evidence="4" type="ORF">IXC47_03235</name>
</gene>
<comment type="similarity">
    <text evidence="1">Belongs to the polysaccharide synthase family.</text>
</comment>
<evidence type="ECO:0000313" key="4">
    <source>
        <dbReference type="EMBL" id="MBF8176692.1"/>
    </source>
</evidence>
<reference evidence="4 5" key="1">
    <citation type="submission" date="2020-11" db="EMBL/GenBank/DDBJ databases">
        <title>WGS of Herminiimonas contaminans strain Marseille-Q4544 isolated from planarians Schmidtea mediterranea.</title>
        <authorList>
            <person name="Kangale L."/>
        </authorList>
    </citation>
    <scope>NUCLEOTIDE SEQUENCE [LARGE SCALE GENOMIC DNA]</scope>
    <source>
        <strain evidence="4 5">Marseille-Q4544</strain>
    </source>
</reference>
<name>A0ABS0EPB7_9BURK</name>
<dbReference type="PANTHER" id="PTHR43318">
    <property type="entry name" value="UDP-N-ACETYLGLUCOSAMINE 4,6-DEHYDRATASE"/>
    <property type="match status" value="1"/>
</dbReference>
<dbReference type="Proteomes" id="UP000657372">
    <property type="component" value="Unassembled WGS sequence"/>
</dbReference>
<keyword evidence="2" id="KW-0812">Transmembrane</keyword>
<keyword evidence="2" id="KW-1133">Transmembrane helix</keyword>
<dbReference type="InterPro" id="IPR003869">
    <property type="entry name" value="Polysac_CapD-like"/>
</dbReference>
<keyword evidence="5" id="KW-1185">Reference proteome</keyword>
<dbReference type="SUPFAM" id="SSF51735">
    <property type="entry name" value="NAD(P)-binding Rossmann-fold domains"/>
    <property type="match status" value="2"/>
</dbReference>
<accession>A0ABS0EPB7</accession>
<dbReference type="InterPro" id="IPR036291">
    <property type="entry name" value="NAD(P)-bd_dom_sf"/>
</dbReference>
<dbReference type="EMBL" id="JADOEL010000002">
    <property type="protein sequence ID" value="MBF8176692.1"/>
    <property type="molecule type" value="Genomic_DNA"/>
</dbReference>
<organism evidence="4 5">
    <name type="scientific">Herminiimonas contaminans</name>
    <dbReference type="NCBI Taxonomy" id="1111140"/>
    <lineage>
        <taxon>Bacteria</taxon>
        <taxon>Pseudomonadati</taxon>
        <taxon>Pseudomonadota</taxon>
        <taxon>Betaproteobacteria</taxon>
        <taxon>Burkholderiales</taxon>
        <taxon>Oxalobacteraceae</taxon>
        <taxon>Herminiimonas</taxon>
    </lineage>
</organism>
<evidence type="ECO:0000259" key="3">
    <source>
        <dbReference type="Pfam" id="PF02719"/>
    </source>
</evidence>
<dbReference type="PANTHER" id="PTHR43318:SF1">
    <property type="entry name" value="POLYSACCHARIDE BIOSYNTHESIS PROTEIN EPSC-RELATED"/>
    <property type="match status" value="1"/>
</dbReference>
<dbReference type="Pfam" id="PF02719">
    <property type="entry name" value="Polysacc_synt_2"/>
    <property type="match status" value="1"/>
</dbReference>
<dbReference type="InterPro" id="IPR051203">
    <property type="entry name" value="Polysaccharide_Synthase-Rel"/>
</dbReference>
<feature type="transmembrane region" description="Helical" evidence="2">
    <location>
        <begin position="52"/>
        <end position="73"/>
    </location>
</feature>
<dbReference type="RefSeq" id="WP_175625551.1">
    <property type="nucleotide sequence ID" value="NZ_JADOEL010000002.1"/>
</dbReference>
<evidence type="ECO:0000256" key="2">
    <source>
        <dbReference type="SAM" id="Phobius"/>
    </source>
</evidence>
<evidence type="ECO:0000256" key="1">
    <source>
        <dbReference type="ARBA" id="ARBA00007430"/>
    </source>
</evidence>